<dbReference type="InterPro" id="IPR050388">
    <property type="entry name" value="ABC_Ni/Peptide_Import"/>
</dbReference>
<accession>A0ABS8KQ25</accession>
<dbReference type="CDD" id="cd03257">
    <property type="entry name" value="ABC_NikE_OppD_transporters"/>
    <property type="match status" value="1"/>
</dbReference>
<dbReference type="PANTHER" id="PTHR43297:SF2">
    <property type="entry name" value="DIPEPTIDE TRANSPORT ATP-BINDING PROTEIN DPPD"/>
    <property type="match status" value="1"/>
</dbReference>
<evidence type="ECO:0000256" key="7">
    <source>
        <dbReference type="ARBA" id="ARBA00023136"/>
    </source>
</evidence>
<comment type="caution">
    <text evidence="9">The sequence shown here is derived from an EMBL/GenBank/DDBJ whole genome shotgun (WGS) entry which is preliminary data.</text>
</comment>
<feature type="domain" description="ABC transporter" evidence="8">
    <location>
        <begin position="20"/>
        <end position="271"/>
    </location>
</feature>
<dbReference type="NCBIfam" id="TIGR01727">
    <property type="entry name" value="oligo_HPY"/>
    <property type="match status" value="1"/>
</dbReference>
<keyword evidence="3" id="KW-0813">Transport</keyword>
<comment type="similarity">
    <text evidence="2">Belongs to the ABC transporter superfamily.</text>
</comment>
<gene>
    <name evidence="9" type="ORF">LJ725_02770</name>
</gene>
<keyword evidence="6 9" id="KW-0067">ATP-binding</keyword>
<evidence type="ECO:0000256" key="1">
    <source>
        <dbReference type="ARBA" id="ARBA00004417"/>
    </source>
</evidence>
<dbReference type="PANTHER" id="PTHR43297">
    <property type="entry name" value="OLIGOPEPTIDE TRANSPORT ATP-BINDING PROTEIN APPD"/>
    <property type="match status" value="1"/>
</dbReference>
<keyword evidence="4" id="KW-1003">Cell membrane</keyword>
<dbReference type="InterPro" id="IPR017871">
    <property type="entry name" value="ABC_transporter-like_CS"/>
</dbReference>
<evidence type="ECO:0000256" key="3">
    <source>
        <dbReference type="ARBA" id="ARBA00022448"/>
    </source>
</evidence>
<dbReference type="PROSITE" id="PS50893">
    <property type="entry name" value="ABC_TRANSPORTER_2"/>
    <property type="match status" value="1"/>
</dbReference>
<dbReference type="SMART" id="SM00382">
    <property type="entry name" value="AAA"/>
    <property type="match status" value="1"/>
</dbReference>
<dbReference type="RefSeq" id="WP_230549085.1">
    <property type="nucleotide sequence ID" value="NZ_JAJISD010000001.1"/>
</dbReference>
<dbReference type="InterPro" id="IPR003439">
    <property type="entry name" value="ABC_transporter-like_ATP-bd"/>
</dbReference>
<keyword evidence="5" id="KW-0547">Nucleotide-binding</keyword>
<dbReference type="InterPro" id="IPR003593">
    <property type="entry name" value="AAA+_ATPase"/>
</dbReference>
<dbReference type="Proteomes" id="UP001198862">
    <property type="component" value="Unassembled WGS sequence"/>
</dbReference>
<organism evidence="9 10">
    <name type="scientific">Reyranella aquatilis</name>
    <dbReference type="NCBI Taxonomy" id="2035356"/>
    <lineage>
        <taxon>Bacteria</taxon>
        <taxon>Pseudomonadati</taxon>
        <taxon>Pseudomonadota</taxon>
        <taxon>Alphaproteobacteria</taxon>
        <taxon>Hyphomicrobiales</taxon>
        <taxon>Reyranellaceae</taxon>
        <taxon>Reyranella</taxon>
    </lineage>
</organism>
<comment type="subcellular location">
    <subcellularLocation>
        <location evidence="1">Cell inner membrane</location>
        <topology evidence="1">Peripheral membrane protein</topology>
    </subcellularLocation>
</comment>
<name>A0ABS8KQ25_9HYPH</name>
<reference evidence="9 10" key="1">
    <citation type="submission" date="2021-11" db="EMBL/GenBank/DDBJ databases">
        <authorList>
            <person name="Lee D.-H."/>
            <person name="Kim S.-B."/>
        </authorList>
    </citation>
    <scope>NUCLEOTIDE SEQUENCE [LARGE SCALE GENOMIC DNA]</scope>
    <source>
        <strain evidence="9 10">KCTC 52223</strain>
    </source>
</reference>
<dbReference type="InterPro" id="IPR027417">
    <property type="entry name" value="P-loop_NTPase"/>
</dbReference>
<evidence type="ECO:0000256" key="4">
    <source>
        <dbReference type="ARBA" id="ARBA00022475"/>
    </source>
</evidence>
<sequence>MKQQERSLGLQPRDDGGALLDVKGLRTEFRSGGSSFAAVDGISFSLAPGETLGIVGESGCGKSVTSLSIMRLVPNPPGRVTAGEIRLEGRNLLDLPESEMRAVRGDDIAMIFQEPMTSLNPVQTVGEQIVEAVQLHRPLSAAEARARALEMLRLVKIPSPETRLDEYPHQLSGGMRQRVMIAMALACDPKLLIADEPTTALDVTIQAQILDLLRDLRERTGAAIMLITHDLGVVAELAHRVIVMYAGRIVEEAPVGLLFSDPQHPYTLGLLGSIPRLGSDGDERLTAIEGVVPNPYAPPPGCRFSPRCALADAQCRAEQPTLREIAPGHRSACWKAPLDIALAEAAA</sequence>
<evidence type="ECO:0000313" key="9">
    <source>
        <dbReference type="EMBL" id="MCC8427872.1"/>
    </source>
</evidence>
<dbReference type="Pfam" id="PF08352">
    <property type="entry name" value="oligo_HPY"/>
    <property type="match status" value="1"/>
</dbReference>
<dbReference type="SUPFAM" id="SSF52540">
    <property type="entry name" value="P-loop containing nucleoside triphosphate hydrolases"/>
    <property type="match status" value="1"/>
</dbReference>
<evidence type="ECO:0000256" key="5">
    <source>
        <dbReference type="ARBA" id="ARBA00022741"/>
    </source>
</evidence>
<proteinExistence type="inferred from homology"/>
<evidence type="ECO:0000313" key="10">
    <source>
        <dbReference type="Proteomes" id="UP001198862"/>
    </source>
</evidence>
<keyword evidence="7" id="KW-0472">Membrane</keyword>
<dbReference type="InterPro" id="IPR013563">
    <property type="entry name" value="Oligopep_ABC_C"/>
</dbReference>
<keyword evidence="10" id="KW-1185">Reference proteome</keyword>
<dbReference type="PROSITE" id="PS00211">
    <property type="entry name" value="ABC_TRANSPORTER_1"/>
    <property type="match status" value="1"/>
</dbReference>
<dbReference type="GO" id="GO:0005524">
    <property type="term" value="F:ATP binding"/>
    <property type="evidence" value="ECO:0007669"/>
    <property type="project" value="UniProtKB-KW"/>
</dbReference>
<evidence type="ECO:0000259" key="8">
    <source>
        <dbReference type="PROSITE" id="PS50893"/>
    </source>
</evidence>
<dbReference type="EMBL" id="JAJISD010000001">
    <property type="protein sequence ID" value="MCC8427872.1"/>
    <property type="molecule type" value="Genomic_DNA"/>
</dbReference>
<evidence type="ECO:0000256" key="6">
    <source>
        <dbReference type="ARBA" id="ARBA00022840"/>
    </source>
</evidence>
<protein>
    <submittedName>
        <fullName evidence="9">ABC transporter ATP-binding protein</fullName>
    </submittedName>
</protein>
<dbReference type="Gene3D" id="3.40.50.300">
    <property type="entry name" value="P-loop containing nucleotide triphosphate hydrolases"/>
    <property type="match status" value="1"/>
</dbReference>
<dbReference type="Pfam" id="PF00005">
    <property type="entry name" value="ABC_tran"/>
    <property type="match status" value="1"/>
</dbReference>
<evidence type="ECO:0000256" key="2">
    <source>
        <dbReference type="ARBA" id="ARBA00005417"/>
    </source>
</evidence>